<organism evidence="1 2">
    <name type="scientific">Vibrio cidicii</name>
    <dbReference type="NCBI Taxonomy" id="1763883"/>
    <lineage>
        <taxon>Bacteria</taxon>
        <taxon>Pseudomonadati</taxon>
        <taxon>Pseudomonadota</taxon>
        <taxon>Gammaproteobacteria</taxon>
        <taxon>Vibrionales</taxon>
        <taxon>Vibrionaceae</taxon>
        <taxon>Vibrio</taxon>
    </lineage>
</organism>
<sequence length="67" mass="7582">MMAVLCAVIATHPKLGPSCFDKKVNLHEILSAHFAYEGISLGLFEPDPSTVRRWKQIIDFEKAILRK</sequence>
<keyword evidence="2" id="KW-1185">Reference proteome</keyword>
<proteinExistence type="predicted"/>
<protein>
    <submittedName>
        <fullName evidence="1">Uncharacterized protein</fullName>
    </submittedName>
</protein>
<name>A0ABR5VXJ4_9VIBR</name>
<dbReference type="Proteomes" id="UP000075609">
    <property type="component" value="Unassembled WGS sequence"/>
</dbReference>
<gene>
    <name evidence="1" type="ORF">ATY35_07535</name>
</gene>
<evidence type="ECO:0000313" key="2">
    <source>
        <dbReference type="Proteomes" id="UP000075609"/>
    </source>
</evidence>
<comment type="caution">
    <text evidence="1">The sequence shown here is derived from an EMBL/GenBank/DDBJ whole genome shotgun (WGS) entry which is preliminary data.</text>
</comment>
<reference evidence="1 2" key="1">
    <citation type="submission" date="2015-12" db="EMBL/GenBank/DDBJ databases">
        <authorList>
            <person name="Tarr C.L."/>
            <person name="Gladney L.M."/>
        </authorList>
    </citation>
    <scope>NUCLEOTIDE SEQUENCE [LARGE SCALE GENOMIC DNA]</scope>
    <source>
        <strain evidence="1 2">1048-83</strain>
    </source>
</reference>
<evidence type="ECO:0000313" key="1">
    <source>
        <dbReference type="EMBL" id="KYN80088.1"/>
    </source>
</evidence>
<accession>A0ABR5VXJ4</accession>
<dbReference type="EMBL" id="LOBP01000206">
    <property type="protein sequence ID" value="KYN80088.1"/>
    <property type="molecule type" value="Genomic_DNA"/>
</dbReference>